<comment type="caution">
    <text evidence="2">The sequence shown here is derived from an EMBL/GenBank/DDBJ whole genome shotgun (WGS) entry which is preliminary data.</text>
</comment>
<feature type="compositionally biased region" description="Low complexity" evidence="1">
    <location>
        <begin position="215"/>
        <end position="231"/>
    </location>
</feature>
<accession>A0A0G1KSJ9</accession>
<evidence type="ECO:0000313" key="3">
    <source>
        <dbReference type="Proteomes" id="UP000034087"/>
    </source>
</evidence>
<name>A0A0G1KSJ9_9BACT</name>
<proteinExistence type="predicted"/>
<dbReference type="AlphaFoldDB" id="A0A0G1KSJ9"/>
<dbReference type="Proteomes" id="UP000034087">
    <property type="component" value="Unassembled WGS sequence"/>
</dbReference>
<dbReference type="PATRIC" id="fig|1618645.3.peg.886"/>
<gene>
    <name evidence="2" type="ORF">UW53_C0015G0010</name>
</gene>
<organism evidence="2 3">
    <name type="scientific">Candidatus Giovannonibacteria bacterium GW2011_GWA1_44_25</name>
    <dbReference type="NCBI Taxonomy" id="1618645"/>
    <lineage>
        <taxon>Bacteria</taxon>
        <taxon>Candidatus Giovannoniibacteriota</taxon>
    </lineage>
</organism>
<dbReference type="EMBL" id="LCIR01000015">
    <property type="protein sequence ID" value="KKT59327.1"/>
    <property type="molecule type" value="Genomic_DNA"/>
</dbReference>
<feature type="compositionally biased region" description="Polar residues" evidence="1">
    <location>
        <begin position="155"/>
        <end position="166"/>
    </location>
</feature>
<evidence type="ECO:0000313" key="2">
    <source>
        <dbReference type="EMBL" id="KKT59327.1"/>
    </source>
</evidence>
<feature type="region of interest" description="Disordered" evidence="1">
    <location>
        <begin position="128"/>
        <end position="231"/>
    </location>
</feature>
<evidence type="ECO:0000256" key="1">
    <source>
        <dbReference type="SAM" id="MobiDB-lite"/>
    </source>
</evidence>
<feature type="compositionally biased region" description="Basic and acidic residues" evidence="1">
    <location>
        <begin position="128"/>
        <end position="137"/>
    </location>
</feature>
<protein>
    <submittedName>
        <fullName evidence="2">Uncharacterized protein</fullName>
    </submittedName>
</protein>
<feature type="compositionally biased region" description="Gly residues" evidence="1">
    <location>
        <begin position="138"/>
        <end position="148"/>
    </location>
</feature>
<sequence length="231" mass="24421">MALKNEGFGRYAVVCDDPYRRGCGEQVGPYFGHNRAVRIAEESKWYVSEATDKHSCPTCMGLHGMTVEKKLANGSMTREEADNSSDPFTAAFIAMAFGGDPLTAGLITMFTGSTSLGIIAGIMAGDHTTHSEEKPFEEGGGQFGGGGASAAFDDPQTNPNISNVPENVSEKAEETTQQGSPVIVDPFESRQELNESEASQPDVKAESETFQPLADSSDGPAGTDTDTGTSY</sequence>
<reference evidence="2 3" key="1">
    <citation type="journal article" date="2015" name="Nature">
        <title>rRNA introns, odd ribosomes, and small enigmatic genomes across a large radiation of phyla.</title>
        <authorList>
            <person name="Brown C.T."/>
            <person name="Hug L.A."/>
            <person name="Thomas B.C."/>
            <person name="Sharon I."/>
            <person name="Castelle C.J."/>
            <person name="Singh A."/>
            <person name="Wilkins M.J."/>
            <person name="Williams K.H."/>
            <person name="Banfield J.F."/>
        </authorList>
    </citation>
    <scope>NUCLEOTIDE SEQUENCE [LARGE SCALE GENOMIC DNA]</scope>
</reference>